<evidence type="ECO:0000259" key="6">
    <source>
        <dbReference type="PROSITE" id="PS51764"/>
    </source>
</evidence>
<dbReference type="InterPro" id="IPR022790">
    <property type="entry name" value="GH26_dom"/>
</dbReference>
<dbReference type="EMBL" id="MKIE01000005">
    <property type="protein sequence ID" value="OHW62072.1"/>
    <property type="molecule type" value="Genomic_DNA"/>
</dbReference>
<dbReference type="InterPro" id="IPR000805">
    <property type="entry name" value="Glyco_hydro_26"/>
</dbReference>
<comment type="caution">
    <text evidence="7">The sequence shown here is derived from an EMBL/GenBank/DDBJ whole genome shotgun (WGS) entry which is preliminary data.</text>
</comment>
<feature type="transmembrane region" description="Helical" evidence="5">
    <location>
        <begin position="6"/>
        <end position="23"/>
    </location>
</feature>
<evidence type="ECO:0000256" key="2">
    <source>
        <dbReference type="ARBA" id="ARBA00022801"/>
    </source>
</evidence>
<dbReference type="PANTHER" id="PTHR40079:SF4">
    <property type="entry name" value="GH26 DOMAIN-CONTAINING PROTEIN-RELATED"/>
    <property type="match status" value="1"/>
</dbReference>
<feature type="active site" description="Proton donor" evidence="4">
    <location>
        <position position="334"/>
    </location>
</feature>
<dbReference type="AlphaFoldDB" id="A0A1S1V6A2"/>
<feature type="domain" description="GH26" evidence="6">
    <location>
        <begin position="196"/>
        <end position="510"/>
    </location>
</feature>
<evidence type="ECO:0000313" key="8">
    <source>
        <dbReference type="Proteomes" id="UP000180254"/>
    </source>
</evidence>
<dbReference type="Proteomes" id="UP000180254">
    <property type="component" value="Unassembled WGS sequence"/>
</dbReference>
<accession>A0A1S1V6A2</accession>
<evidence type="ECO:0000256" key="1">
    <source>
        <dbReference type="ARBA" id="ARBA00007754"/>
    </source>
</evidence>
<keyword evidence="3 4" id="KW-0326">Glycosidase</keyword>
<dbReference type="EC" id="3.2.1.4" evidence="7"/>
<organism evidence="7 8">
    <name type="scientific">Andreesenia angusta</name>
    <dbReference type="NCBI Taxonomy" id="39480"/>
    <lineage>
        <taxon>Bacteria</taxon>
        <taxon>Bacillati</taxon>
        <taxon>Bacillota</taxon>
        <taxon>Tissierellia</taxon>
        <taxon>Tissierellales</taxon>
        <taxon>Gottschalkiaceae</taxon>
        <taxon>Andreesenia</taxon>
    </lineage>
</organism>
<proteinExistence type="inferred from homology"/>
<protein>
    <submittedName>
        <fullName evidence="7">Endoglucanase H</fullName>
        <ecNumber evidence="7">3.2.1.4</ecNumber>
    </submittedName>
</protein>
<feature type="active site" description="Nucleophile" evidence="4">
    <location>
        <position position="447"/>
    </location>
</feature>
<name>A0A1S1V6A2_9FIRM</name>
<dbReference type="PROSITE" id="PS51764">
    <property type="entry name" value="GH26"/>
    <property type="match status" value="1"/>
</dbReference>
<reference evidence="7 8" key="1">
    <citation type="submission" date="2016-09" db="EMBL/GenBank/DDBJ databases">
        <title>Genome sequence of Eubacterium angustum.</title>
        <authorList>
            <person name="Poehlein A."/>
            <person name="Daniel R."/>
        </authorList>
    </citation>
    <scope>NUCLEOTIDE SEQUENCE [LARGE SCALE GENOMIC DNA]</scope>
    <source>
        <strain evidence="7 8">DSM 1989</strain>
    </source>
</reference>
<evidence type="ECO:0000313" key="7">
    <source>
        <dbReference type="EMBL" id="OHW62072.1"/>
    </source>
</evidence>
<evidence type="ECO:0000256" key="3">
    <source>
        <dbReference type="ARBA" id="ARBA00023295"/>
    </source>
</evidence>
<keyword evidence="5" id="KW-0472">Membrane</keyword>
<sequence length="518" mass="60189">MTKRNIGILITVFMLVTVGVFLSRKLQELNFERHYSSVYENKPLGYKFGTDEEMEVDSSKSEIFTKFENSELEITIYYDDLKRLGGVTKVEYDGYGNEGIRSSKLFSLDKEHSVKVDGISSKVLEYSREKLSKVENDKNHYTTVSVPRTDKEIYTIAVKSKSKDIDLNKILKGFKFTEREGKLEAFKSKSLIGSRQFNEDTRAFVDRYLLKKGQQSFGIYYPSVETWDKAADFTGLEELEQKLQYRFPAVLSYSTNTVFQDGFGELKQNFFAAAKEQGRVPELTFSTFEGGPDISTQDEKTLDILNGKYDSVFEEYAEGFKEFGMPVLFRLNNEMNGDWVSYSSYHMGKDPELYVETYRYIHDFFEARGVDNLIYVFNPNEKSFPDFSYNSYLAYYPGDEYVDVVGLTAYNTGNYYEGEIWRSFDEAYKDLYADYSKRFDQPLIITEFSSASTGGDKVKWFNDMFKSIKDYDRIKLAVLWNGTDWDMKDGKNIPAREYRIDENDEVIEAVRDGLQNFK</sequence>
<dbReference type="RefSeq" id="WP_071063296.1">
    <property type="nucleotide sequence ID" value="NZ_MKIE01000005.1"/>
</dbReference>
<dbReference type="GO" id="GO:0006080">
    <property type="term" value="P:substituted mannan metabolic process"/>
    <property type="evidence" value="ECO:0007669"/>
    <property type="project" value="InterPro"/>
</dbReference>
<evidence type="ECO:0000256" key="5">
    <source>
        <dbReference type="SAM" id="Phobius"/>
    </source>
</evidence>
<dbReference type="Gene3D" id="3.20.20.80">
    <property type="entry name" value="Glycosidases"/>
    <property type="match status" value="1"/>
</dbReference>
<dbReference type="GO" id="GO:0008810">
    <property type="term" value="F:cellulase activity"/>
    <property type="evidence" value="ECO:0007669"/>
    <property type="project" value="UniProtKB-EC"/>
</dbReference>
<dbReference type="PANTHER" id="PTHR40079">
    <property type="entry name" value="MANNAN ENDO-1,4-BETA-MANNOSIDASE E-RELATED"/>
    <property type="match status" value="1"/>
</dbReference>
<comment type="similarity">
    <text evidence="1 4">Belongs to the glycosyl hydrolase 26 family.</text>
</comment>
<keyword evidence="5" id="KW-0812">Transmembrane</keyword>
<gene>
    <name evidence="7" type="primary">celH</name>
    <name evidence="7" type="ORF">EUAN_15200</name>
</gene>
<dbReference type="Pfam" id="PF02156">
    <property type="entry name" value="Glyco_hydro_26"/>
    <property type="match status" value="1"/>
</dbReference>
<keyword evidence="5" id="KW-1133">Transmembrane helix</keyword>
<dbReference type="GO" id="GO:0016985">
    <property type="term" value="F:mannan endo-1,4-beta-mannosidase activity"/>
    <property type="evidence" value="ECO:0007669"/>
    <property type="project" value="InterPro"/>
</dbReference>
<keyword evidence="2 4" id="KW-0378">Hydrolase</keyword>
<dbReference type="SUPFAM" id="SSF51445">
    <property type="entry name" value="(Trans)glycosidases"/>
    <property type="match status" value="1"/>
</dbReference>
<dbReference type="OrthoDB" id="9802773at2"/>
<keyword evidence="8" id="KW-1185">Reference proteome</keyword>
<dbReference type="InterPro" id="IPR017853">
    <property type="entry name" value="GH"/>
</dbReference>
<evidence type="ECO:0000256" key="4">
    <source>
        <dbReference type="PROSITE-ProRule" id="PRU01100"/>
    </source>
</evidence>
<dbReference type="STRING" id="39480.EUAN_15200"/>